<reference evidence="7 8" key="1">
    <citation type="submission" date="2019-01" db="EMBL/GenBank/DDBJ databases">
        <title>Geovibrio thiophilus DSM 11263, complete genome.</title>
        <authorList>
            <person name="Spring S."/>
            <person name="Bunk B."/>
            <person name="Sproer C."/>
        </authorList>
    </citation>
    <scope>NUCLEOTIDE SEQUENCE [LARGE SCALE GENOMIC DNA]</scope>
    <source>
        <strain evidence="7 8">DSM 11263</strain>
    </source>
</reference>
<feature type="transmembrane region" description="Helical" evidence="5">
    <location>
        <begin position="131"/>
        <end position="157"/>
    </location>
</feature>
<name>A0A410JZ11_9BACT</name>
<dbReference type="Proteomes" id="UP000287502">
    <property type="component" value="Chromosome"/>
</dbReference>
<evidence type="ECO:0000256" key="3">
    <source>
        <dbReference type="ARBA" id="ARBA00022989"/>
    </source>
</evidence>
<keyword evidence="2 5" id="KW-0812">Transmembrane</keyword>
<dbReference type="AlphaFoldDB" id="A0A410JZ11"/>
<dbReference type="PROSITE" id="PS51012">
    <property type="entry name" value="ABC_TM2"/>
    <property type="match status" value="1"/>
</dbReference>
<keyword evidence="4 5" id="KW-0472">Membrane</keyword>
<feature type="transmembrane region" description="Helical" evidence="5">
    <location>
        <begin position="164"/>
        <end position="182"/>
    </location>
</feature>
<dbReference type="InterPro" id="IPR000412">
    <property type="entry name" value="ABC_2_transport"/>
</dbReference>
<dbReference type="PIRSF" id="PIRSF006648">
    <property type="entry name" value="DrrB"/>
    <property type="match status" value="1"/>
</dbReference>
<keyword evidence="5" id="KW-1003">Cell membrane</keyword>
<evidence type="ECO:0000313" key="7">
    <source>
        <dbReference type="EMBL" id="QAR33436.1"/>
    </source>
</evidence>
<feature type="transmembrane region" description="Helical" evidence="5">
    <location>
        <begin position="105"/>
        <end position="125"/>
    </location>
</feature>
<dbReference type="InterPro" id="IPR052522">
    <property type="entry name" value="ABC-2_transport_permease"/>
</dbReference>
<protein>
    <recommendedName>
        <fullName evidence="5">Transport permease protein</fullName>
    </recommendedName>
</protein>
<dbReference type="GO" id="GO:0043190">
    <property type="term" value="C:ATP-binding cassette (ABC) transporter complex"/>
    <property type="evidence" value="ECO:0007669"/>
    <property type="project" value="InterPro"/>
</dbReference>
<organism evidence="7 8">
    <name type="scientific">Geovibrio thiophilus</name>
    <dbReference type="NCBI Taxonomy" id="139438"/>
    <lineage>
        <taxon>Bacteria</taxon>
        <taxon>Pseudomonadati</taxon>
        <taxon>Deferribacterota</taxon>
        <taxon>Deferribacteres</taxon>
        <taxon>Deferribacterales</taxon>
        <taxon>Geovibrionaceae</taxon>
        <taxon>Geovibrio</taxon>
    </lineage>
</organism>
<feature type="transmembrane region" description="Helical" evidence="5">
    <location>
        <begin position="218"/>
        <end position="240"/>
    </location>
</feature>
<dbReference type="PANTHER" id="PTHR43332:SF2">
    <property type="entry name" value="INNER MEMBRANE TRANSPORT PERMEASE YADH"/>
    <property type="match status" value="1"/>
</dbReference>
<evidence type="ECO:0000256" key="5">
    <source>
        <dbReference type="RuleBase" id="RU361157"/>
    </source>
</evidence>
<dbReference type="EMBL" id="CP035108">
    <property type="protein sequence ID" value="QAR33436.1"/>
    <property type="molecule type" value="Genomic_DNA"/>
</dbReference>
<evidence type="ECO:0000313" key="8">
    <source>
        <dbReference type="Proteomes" id="UP000287502"/>
    </source>
</evidence>
<evidence type="ECO:0000256" key="4">
    <source>
        <dbReference type="ARBA" id="ARBA00023136"/>
    </source>
</evidence>
<feature type="transmembrane region" description="Helical" evidence="5">
    <location>
        <begin position="20"/>
        <end position="40"/>
    </location>
</feature>
<gene>
    <name evidence="7" type="ORF">EP073_08490</name>
</gene>
<comment type="caution">
    <text evidence="5">Lacks conserved residue(s) required for the propagation of feature annotation.</text>
</comment>
<keyword evidence="8" id="KW-1185">Reference proteome</keyword>
<sequence>MNGVKGVLYRETRVLRSRFWKVLASSAVSPFLFLLAFGYGIGRFASVDGVDYLTFLIPGLVAMSSLNQSYGISGEINISRFYFKVFDEYLLAPVSRWEIVAGEMLYGVIKGLIPAAVILVYALIAGAGLKISLLFVPVLFVHLIVFSLLGIIVALVVKNHGDQMAVNTFVITPMIFLSGTFYPVDKMPLTAKIIAHISPLTYSTQLIRCSLIGTGCDLLLNLGVMLGAAAVLFVIAGRILKGVES</sequence>
<proteinExistence type="inferred from homology"/>
<evidence type="ECO:0000259" key="6">
    <source>
        <dbReference type="PROSITE" id="PS51012"/>
    </source>
</evidence>
<dbReference type="KEGG" id="gtl:EP073_08490"/>
<dbReference type="PANTHER" id="PTHR43332">
    <property type="entry name" value="INNER MEMBRANE TRANSPORT PERMEASE YADH-RELATED"/>
    <property type="match status" value="1"/>
</dbReference>
<accession>A0A410JZ11</accession>
<dbReference type="GO" id="GO:0140359">
    <property type="term" value="F:ABC-type transporter activity"/>
    <property type="evidence" value="ECO:0007669"/>
    <property type="project" value="InterPro"/>
</dbReference>
<comment type="subcellular location">
    <subcellularLocation>
        <location evidence="5">Cell membrane</location>
        <topology evidence="5">Multi-pass membrane protein</topology>
    </subcellularLocation>
    <subcellularLocation>
        <location evidence="1">Membrane</location>
        <topology evidence="1">Multi-pass membrane protein</topology>
    </subcellularLocation>
</comment>
<feature type="domain" description="ABC transmembrane type-2" evidence="6">
    <location>
        <begin position="21"/>
        <end position="243"/>
    </location>
</feature>
<dbReference type="InterPro" id="IPR047817">
    <property type="entry name" value="ABC2_TM_bact-type"/>
</dbReference>
<evidence type="ECO:0000256" key="2">
    <source>
        <dbReference type="ARBA" id="ARBA00022692"/>
    </source>
</evidence>
<dbReference type="PRINTS" id="PR00164">
    <property type="entry name" value="ABC2TRNSPORT"/>
</dbReference>
<keyword evidence="3 5" id="KW-1133">Transmembrane helix</keyword>
<dbReference type="RefSeq" id="WP_128466722.1">
    <property type="nucleotide sequence ID" value="NZ_CP035108.1"/>
</dbReference>
<dbReference type="OrthoDB" id="9778589at2"/>
<evidence type="ECO:0000256" key="1">
    <source>
        <dbReference type="ARBA" id="ARBA00004141"/>
    </source>
</evidence>
<dbReference type="InterPro" id="IPR013525">
    <property type="entry name" value="ABC2_TM"/>
</dbReference>
<dbReference type="Pfam" id="PF01061">
    <property type="entry name" value="ABC2_membrane"/>
    <property type="match status" value="1"/>
</dbReference>
<comment type="similarity">
    <text evidence="5">Belongs to the ABC-2 integral membrane protein family.</text>
</comment>
<keyword evidence="5" id="KW-0813">Transport</keyword>